<name>A0AAV6VLX7_9ARAC</name>
<feature type="domain" description="Major facilitator superfamily (MFS) profile" evidence="7">
    <location>
        <begin position="69"/>
        <end position="496"/>
    </location>
</feature>
<feature type="transmembrane region" description="Helical" evidence="6">
    <location>
        <begin position="314"/>
        <end position="338"/>
    </location>
</feature>
<dbReference type="PROSITE" id="PS50850">
    <property type="entry name" value="MFS"/>
    <property type="match status" value="1"/>
</dbReference>
<evidence type="ECO:0000256" key="6">
    <source>
        <dbReference type="SAM" id="Phobius"/>
    </source>
</evidence>
<dbReference type="InterPro" id="IPR036259">
    <property type="entry name" value="MFS_trans_sf"/>
</dbReference>
<dbReference type="Pfam" id="PF07690">
    <property type="entry name" value="MFS_1"/>
    <property type="match status" value="1"/>
</dbReference>
<comment type="caution">
    <text evidence="8">The sequence shown here is derived from an EMBL/GenBank/DDBJ whole genome shotgun (WGS) entry which is preliminary data.</text>
</comment>
<dbReference type="InterPro" id="IPR011701">
    <property type="entry name" value="MFS"/>
</dbReference>
<feature type="transmembrane region" description="Helical" evidence="6">
    <location>
        <begin position="350"/>
        <end position="369"/>
    </location>
</feature>
<sequence>MSSDKNLEVDSDSMQNVELHRAESMVTPMEDLENQKALKDLQTQNKKYGFSVSATEILNFVKDMKIELVMFLYMFSSVVRMVSTTTMILDKACLSNLNFTAEVCANLSHHPVEKTASEKLANNVSVGHGLILMLPACFISAFIGSWSDKYGRKVPLIIALVGVILDDLGATLCATFMKSRAEFIFIPAVFCGLSGGMISVMTVLYSYASDITTFGQRTIKYAVLEMSFGISMPLGQLVGGWLYAYAGYTPVFLVAVGGHLFALFFVLFVLRETKGLDNTDPWSVKFKNLFSFTPVIDSIKATMKSRPNKGREQILLLIVAMSITVLSYASAGSVSFLYAHHQYDWNNTQYSTVSAIFSIMGIVVMMVVVPVFKWLRLGDALLGVVGNASILAKYVTMGFAIKPGLYYLAHLLGLLGGVGTLAGRSRISKVTSKDDLGKVFAFLSSTESLFPIVATAVVSQIFNATLDFYPGLIFFLIAALLVVPVLIYFWLGQLPVVDYEEMHKNPPGNIKEETNPTVLEKQEKF</sequence>
<feature type="transmembrane region" description="Helical" evidence="6">
    <location>
        <begin position="126"/>
        <end position="144"/>
    </location>
</feature>
<dbReference type="PANTHER" id="PTHR23507">
    <property type="entry name" value="ZGC:174356"/>
    <property type="match status" value="1"/>
</dbReference>
<evidence type="ECO:0000313" key="9">
    <source>
        <dbReference type="Proteomes" id="UP000827092"/>
    </source>
</evidence>
<evidence type="ECO:0000313" key="8">
    <source>
        <dbReference type="EMBL" id="KAG8197166.1"/>
    </source>
</evidence>
<dbReference type="GO" id="GO:0016020">
    <property type="term" value="C:membrane"/>
    <property type="evidence" value="ECO:0007669"/>
    <property type="project" value="UniProtKB-SubCell"/>
</dbReference>
<dbReference type="Proteomes" id="UP000827092">
    <property type="component" value="Unassembled WGS sequence"/>
</dbReference>
<organism evidence="8 9">
    <name type="scientific">Oedothorax gibbosus</name>
    <dbReference type="NCBI Taxonomy" id="931172"/>
    <lineage>
        <taxon>Eukaryota</taxon>
        <taxon>Metazoa</taxon>
        <taxon>Ecdysozoa</taxon>
        <taxon>Arthropoda</taxon>
        <taxon>Chelicerata</taxon>
        <taxon>Arachnida</taxon>
        <taxon>Araneae</taxon>
        <taxon>Araneomorphae</taxon>
        <taxon>Entelegynae</taxon>
        <taxon>Araneoidea</taxon>
        <taxon>Linyphiidae</taxon>
        <taxon>Erigoninae</taxon>
        <taxon>Oedothorax</taxon>
    </lineage>
</organism>
<comment type="subcellular location">
    <subcellularLocation>
        <location evidence="1">Membrane</location>
        <topology evidence="1">Multi-pass membrane protein</topology>
    </subcellularLocation>
</comment>
<proteinExistence type="predicted"/>
<keyword evidence="4 6" id="KW-0472">Membrane</keyword>
<keyword evidence="3 6" id="KW-1133">Transmembrane helix</keyword>
<evidence type="ECO:0000256" key="4">
    <source>
        <dbReference type="ARBA" id="ARBA00023136"/>
    </source>
</evidence>
<dbReference type="SUPFAM" id="SSF103473">
    <property type="entry name" value="MFS general substrate transporter"/>
    <property type="match status" value="1"/>
</dbReference>
<feature type="transmembrane region" description="Helical" evidence="6">
    <location>
        <begin position="219"/>
        <end position="244"/>
    </location>
</feature>
<keyword evidence="9" id="KW-1185">Reference proteome</keyword>
<gene>
    <name evidence="8" type="ORF">JTE90_011326</name>
</gene>
<feature type="transmembrane region" description="Helical" evidence="6">
    <location>
        <begin position="468"/>
        <end position="491"/>
    </location>
</feature>
<evidence type="ECO:0000256" key="5">
    <source>
        <dbReference type="SAM" id="MobiDB-lite"/>
    </source>
</evidence>
<feature type="transmembrane region" description="Helical" evidence="6">
    <location>
        <begin position="183"/>
        <end position="207"/>
    </location>
</feature>
<dbReference type="PANTHER" id="PTHR23507:SF1">
    <property type="entry name" value="FI18259P1-RELATED"/>
    <property type="match status" value="1"/>
</dbReference>
<dbReference type="GO" id="GO:0022857">
    <property type="term" value="F:transmembrane transporter activity"/>
    <property type="evidence" value="ECO:0007669"/>
    <property type="project" value="InterPro"/>
</dbReference>
<feature type="transmembrane region" description="Helical" evidence="6">
    <location>
        <begin position="156"/>
        <end position="177"/>
    </location>
</feature>
<dbReference type="InterPro" id="IPR020846">
    <property type="entry name" value="MFS_dom"/>
</dbReference>
<dbReference type="Gene3D" id="1.20.1250.20">
    <property type="entry name" value="MFS general substrate transporter like domains"/>
    <property type="match status" value="1"/>
</dbReference>
<feature type="transmembrane region" description="Helical" evidence="6">
    <location>
        <begin position="381"/>
        <end position="401"/>
    </location>
</feature>
<dbReference type="AlphaFoldDB" id="A0AAV6VLX7"/>
<keyword evidence="2 6" id="KW-0812">Transmembrane</keyword>
<accession>A0AAV6VLX7</accession>
<feature type="region of interest" description="Disordered" evidence="5">
    <location>
        <begin position="505"/>
        <end position="525"/>
    </location>
</feature>
<evidence type="ECO:0000259" key="7">
    <source>
        <dbReference type="PROSITE" id="PS50850"/>
    </source>
</evidence>
<evidence type="ECO:0000256" key="1">
    <source>
        <dbReference type="ARBA" id="ARBA00004141"/>
    </source>
</evidence>
<feature type="transmembrane region" description="Helical" evidence="6">
    <location>
        <begin position="407"/>
        <end position="427"/>
    </location>
</feature>
<evidence type="ECO:0000256" key="2">
    <source>
        <dbReference type="ARBA" id="ARBA00022692"/>
    </source>
</evidence>
<dbReference type="EMBL" id="JAFNEN010000058">
    <property type="protein sequence ID" value="KAG8197166.1"/>
    <property type="molecule type" value="Genomic_DNA"/>
</dbReference>
<evidence type="ECO:0000256" key="3">
    <source>
        <dbReference type="ARBA" id="ARBA00022989"/>
    </source>
</evidence>
<protein>
    <recommendedName>
        <fullName evidence="7">Major facilitator superfamily (MFS) profile domain-containing protein</fullName>
    </recommendedName>
</protein>
<feature type="transmembrane region" description="Helical" evidence="6">
    <location>
        <begin position="439"/>
        <end position="462"/>
    </location>
</feature>
<feature type="transmembrane region" description="Helical" evidence="6">
    <location>
        <begin position="250"/>
        <end position="270"/>
    </location>
</feature>
<feature type="transmembrane region" description="Helical" evidence="6">
    <location>
        <begin position="68"/>
        <end position="89"/>
    </location>
</feature>
<reference evidence="8 9" key="1">
    <citation type="journal article" date="2022" name="Nat. Ecol. Evol.">
        <title>A masculinizing supergene underlies an exaggerated male reproductive morph in a spider.</title>
        <authorList>
            <person name="Hendrickx F."/>
            <person name="De Corte Z."/>
            <person name="Sonet G."/>
            <person name="Van Belleghem S.M."/>
            <person name="Kostlbacher S."/>
            <person name="Vangestel C."/>
        </authorList>
    </citation>
    <scope>NUCLEOTIDE SEQUENCE [LARGE SCALE GENOMIC DNA]</scope>
    <source>
        <strain evidence="8">W744_W776</strain>
    </source>
</reference>